<dbReference type="InterPro" id="IPR003029">
    <property type="entry name" value="S1_domain"/>
</dbReference>
<keyword evidence="5 8" id="KW-0378">Hydrolase</keyword>
<feature type="compositionally biased region" description="Basic residues" evidence="9">
    <location>
        <begin position="768"/>
        <end position="777"/>
    </location>
</feature>
<keyword evidence="6 8" id="KW-0269">Exonuclease</keyword>
<dbReference type="InterPro" id="IPR040476">
    <property type="entry name" value="CSD2"/>
</dbReference>
<dbReference type="InterPro" id="IPR011805">
    <property type="entry name" value="RNase_R"/>
</dbReference>
<evidence type="ECO:0000256" key="7">
    <source>
        <dbReference type="ARBA" id="ARBA00022884"/>
    </source>
</evidence>
<evidence type="ECO:0000256" key="5">
    <source>
        <dbReference type="ARBA" id="ARBA00022801"/>
    </source>
</evidence>
<dbReference type="GO" id="GO:0006402">
    <property type="term" value="P:mRNA catabolic process"/>
    <property type="evidence" value="ECO:0007669"/>
    <property type="project" value="TreeGrafter"/>
</dbReference>
<evidence type="ECO:0000259" key="10">
    <source>
        <dbReference type="PROSITE" id="PS50126"/>
    </source>
</evidence>
<protein>
    <recommendedName>
        <fullName evidence="8">Ribonuclease R</fullName>
        <shortName evidence="8">RNase R</shortName>
        <ecNumber evidence="8">3.1.13.1</ecNumber>
    </recommendedName>
</protein>
<dbReference type="SUPFAM" id="SSF50249">
    <property type="entry name" value="Nucleic acid-binding proteins"/>
    <property type="match status" value="3"/>
</dbReference>
<dbReference type="Gene3D" id="2.40.50.140">
    <property type="entry name" value="Nucleic acid-binding proteins"/>
    <property type="match status" value="2"/>
</dbReference>
<feature type="domain" description="S1 motif" evidence="10">
    <location>
        <begin position="617"/>
        <end position="705"/>
    </location>
</feature>
<comment type="subcellular location">
    <subcellularLocation>
        <location evidence="2 8">Cytoplasm</location>
    </subcellularLocation>
</comment>
<feature type="compositionally biased region" description="Basic residues" evidence="9">
    <location>
        <begin position="734"/>
        <end position="753"/>
    </location>
</feature>
<dbReference type="PANTHER" id="PTHR23355:SF9">
    <property type="entry name" value="DIS3-LIKE EXONUCLEASE 2"/>
    <property type="match status" value="1"/>
</dbReference>
<dbReference type="GO" id="GO:0005829">
    <property type="term" value="C:cytosol"/>
    <property type="evidence" value="ECO:0007669"/>
    <property type="project" value="TreeGrafter"/>
</dbReference>
<dbReference type="EC" id="3.1.13.1" evidence="8"/>
<dbReference type="PROSITE" id="PS01175">
    <property type="entry name" value="RIBONUCLEASE_II"/>
    <property type="match status" value="1"/>
</dbReference>
<evidence type="ECO:0000256" key="8">
    <source>
        <dbReference type="HAMAP-Rule" id="MF_01895"/>
    </source>
</evidence>
<feature type="region of interest" description="Disordered" evidence="9">
    <location>
        <begin position="700"/>
        <end position="777"/>
    </location>
</feature>
<dbReference type="HAMAP" id="MF_01895">
    <property type="entry name" value="RNase_R"/>
    <property type="match status" value="1"/>
</dbReference>
<keyword evidence="7 8" id="KW-0694">RNA-binding</keyword>
<dbReference type="GO" id="GO:0008859">
    <property type="term" value="F:exoribonuclease II activity"/>
    <property type="evidence" value="ECO:0007669"/>
    <property type="project" value="UniProtKB-UniRule"/>
</dbReference>
<name>A0A6M1RMG1_9BACT</name>
<dbReference type="InterPro" id="IPR012340">
    <property type="entry name" value="NA-bd_OB-fold"/>
</dbReference>
<comment type="catalytic activity">
    <reaction evidence="1 8">
        <text>Exonucleolytic cleavage in the 3'- to 5'-direction to yield nucleoside 5'-phosphates.</text>
        <dbReference type="EC" id="3.1.13.1"/>
    </reaction>
</comment>
<keyword evidence="4 8" id="KW-0540">Nuclease</keyword>
<reference evidence="11 12" key="1">
    <citation type="submission" date="2020-02" db="EMBL/GenBank/DDBJ databases">
        <title>Draft genome sequence of Limisphaera ngatamarikiensis NGM72.4T, a thermophilic Verrucomicrobia grouped in subdivision 3.</title>
        <authorList>
            <person name="Carere C.R."/>
            <person name="Steen J."/>
            <person name="Hugenholtz P."/>
            <person name="Stott M.B."/>
        </authorList>
    </citation>
    <scope>NUCLEOTIDE SEQUENCE [LARGE SCALE GENOMIC DNA]</scope>
    <source>
        <strain evidence="11 12">NGM72.4</strain>
    </source>
</reference>
<dbReference type="Pfam" id="PF00575">
    <property type="entry name" value="S1"/>
    <property type="match status" value="1"/>
</dbReference>
<gene>
    <name evidence="8 11" type="primary">rnr</name>
    <name evidence="11" type="ORF">G4L39_04320</name>
</gene>
<dbReference type="InterPro" id="IPR050180">
    <property type="entry name" value="RNR_Ribonuclease"/>
</dbReference>
<comment type="caution">
    <text evidence="11">The sequence shown here is derived from an EMBL/GenBank/DDBJ whole genome shotgun (WGS) entry which is preliminary data.</text>
</comment>
<dbReference type="NCBIfam" id="TIGR02063">
    <property type="entry name" value="RNase_R"/>
    <property type="match status" value="1"/>
</dbReference>
<feature type="compositionally biased region" description="Pro residues" evidence="9">
    <location>
        <begin position="720"/>
        <end position="729"/>
    </location>
</feature>
<dbReference type="SMART" id="SM00955">
    <property type="entry name" value="RNB"/>
    <property type="match status" value="1"/>
</dbReference>
<evidence type="ECO:0000256" key="1">
    <source>
        <dbReference type="ARBA" id="ARBA00001849"/>
    </source>
</evidence>
<evidence type="ECO:0000256" key="4">
    <source>
        <dbReference type="ARBA" id="ARBA00022722"/>
    </source>
</evidence>
<organism evidence="11 12">
    <name type="scientific">Limisphaera ngatamarikiensis</name>
    <dbReference type="NCBI Taxonomy" id="1324935"/>
    <lineage>
        <taxon>Bacteria</taxon>
        <taxon>Pseudomonadati</taxon>
        <taxon>Verrucomicrobiota</taxon>
        <taxon>Verrucomicrobiia</taxon>
        <taxon>Limisphaerales</taxon>
        <taxon>Limisphaeraceae</taxon>
        <taxon>Limisphaera</taxon>
    </lineage>
</organism>
<dbReference type="GO" id="GO:0003723">
    <property type="term" value="F:RNA binding"/>
    <property type="evidence" value="ECO:0007669"/>
    <property type="project" value="UniProtKB-UniRule"/>
</dbReference>
<evidence type="ECO:0000256" key="6">
    <source>
        <dbReference type="ARBA" id="ARBA00022839"/>
    </source>
</evidence>
<dbReference type="InterPro" id="IPR004476">
    <property type="entry name" value="RNase_II/RNase_R"/>
</dbReference>
<evidence type="ECO:0000256" key="9">
    <source>
        <dbReference type="SAM" id="MobiDB-lite"/>
    </source>
</evidence>
<dbReference type="InterPro" id="IPR022966">
    <property type="entry name" value="RNase_II/R_CS"/>
</dbReference>
<dbReference type="EMBL" id="JAAKYA010000025">
    <property type="protein sequence ID" value="NGO38627.1"/>
    <property type="molecule type" value="Genomic_DNA"/>
</dbReference>
<dbReference type="SMART" id="SM00316">
    <property type="entry name" value="S1"/>
    <property type="match status" value="1"/>
</dbReference>
<dbReference type="Pfam" id="PF17876">
    <property type="entry name" value="CSD2"/>
    <property type="match status" value="1"/>
</dbReference>
<evidence type="ECO:0000313" key="11">
    <source>
        <dbReference type="EMBL" id="NGO38627.1"/>
    </source>
</evidence>
<dbReference type="PROSITE" id="PS50126">
    <property type="entry name" value="S1"/>
    <property type="match status" value="1"/>
</dbReference>
<comment type="similarity">
    <text evidence="8">Belongs to the RNR ribonuclease family. RNase R subfamily.</text>
</comment>
<keyword evidence="3 8" id="KW-0963">Cytoplasm</keyword>
<dbReference type="PANTHER" id="PTHR23355">
    <property type="entry name" value="RIBONUCLEASE"/>
    <property type="match status" value="1"/>
</dbReference>
<evidence type="ECO:0000256" key="3">
    <source>
        <dbReference type="ARBA" id="ARBA00022490"/>
    </source>
</evidence>
<dbReference type="InterPro" id="IPR013223">
    <property type="entry name" value="RNase_B_OB_dom"/>
</dbReference>
<dbReference type="Pfam" id="PF00773">
    <property type="entry name" value="RNB"/>
    <property type="match status" value="1"/>
</dbReference>
<dbReference type="Pfam" id="PF08206">
    <property type="entry name" value="OB_RNB"/>
    <property type="match status" value="1"/>
</dbReference>
<sequence length="777" mass="88863">MEPADLLKLEERVLHALRRARARPLTAGELRQRLGPPPVEPADLAAALEALEQHGRVVRIKDDRYVLPLDADLVPGRIRINRQGKGFLQPDDPRLPEIVIPEHATGTALHEDRVLVRRIQRPKGLRPDTPEPVYGEVVRILERRRTQLVGTLQRSRHFYYVIPDDPRIPHDIYVPSPEAGGRTAQIGDKVVVALRDWPSREANPEGDIIEVLGRPDAPGVDMLAVLRQYQLPTAFPAAVRREAEAFGTRVRPEELRGRVDCRSQLVVTIDPDDARDFDDAISLQRLPDGRWKLWVHIADVSHYVRPGTALDEEARRRGNSTYLVDRVIPMLPEILSNELCSLKPGVDRLTKTVEFLLNPEGVVLQSRFYSAVIHSKRRLTYAEALAMIRRPPTDPVSRMLHDAHALAQKIRRRRFAQGALDLDFPEVKVRLDEQGRVARLETVVHDEAHQLIEEFMLLANEAAARRLRQLRRPALYRVHEPPDPARLEEYRQEVLSHNLPCGNLQKREELQRLLARLNQTPLGPALKVGLLRSLMRAQYATEPIGHFGLNKTDYTHFTSPIRRYADLIVHRALFDPRSLPPRVELEELAEHLSTMERNAADAERDSREVKLFAFLEQQLRTGPLEPYPALVTDVRNHGFFVDLPTLGLSGMVPLSRLKDDFYIFDPDRNELRGRRTRRRIKLGDTLQVVVARVDRFKKQLDFEPAPEPARKRGPSRRPSPVRPHQPQSPEPRGAKARNHKRDSHPRAARRQPPGHRQTSGAPRPGQGRPHRGNRRKR</sequence>
<dbReference type="NCBIfam" id="TIGR00358">
    <property type="entry name" value="3_prime_RNase"/>
    <property type="match status" value="1"/>
</dbReference>
<accession>A0A6M1RMG1</accession>
<keyword evidence="12" id="KW-1185">Reference proteome</keyword>
<evidence type="ECO:0000256" key="2">
    <source>
        <dbReference type="ARBA" id="ARBA00004496"/>
    </source>
</evidence>
<dbReference type="InterPro" id="IPR001900">
    <property type="entry name" value="RNase_II/R"/>
</dbReference>
<proteinExistence type="inferred from homology"/>
<dbReference type="Proteomes" id="UP000477311">
    <property type="component" value="Unassembled WGS sequence"/>
</dbReference>
<dbReference type="CDD" id="cd04471">
    <property type="entry name" value="S1_RNase_R"/>
    <property type="match status" value="1"/>
</dbReference>
<evidence type="ECO:0000313" key="12">
    <source>
        <dbReference type="Proteomes" id="UP000477311"/>
    </source>
</evidence>
<dbReference type="AlphaFoldDB" id="A0A6M1RMG1"/>
<comment type="function">
    <text evidence="8">3'-5' exoribonuclease that releases 5'-nucleoside monophosphates and is involved in maturation of structured RNAs.</text>
</comment>